<evidence type="ECO:0000313" key="1">
    <source>
        <dbReference type="EMBL" id="KAK2873088.1"/>
    </source>
</evidence>
<gene>
    <name evidence="1" type="ORF">Q8A67_022985</name>
</gene>
<organism evidence="1 2">
    <name type="scientific">Cirrhinus molitorella</name>
    <name type="common">mud carp</name>
    <dbReference type="NCBI Taxonomy" id="172907"/>
    <lineage>
        <taxon>Eukaryota</taxon>
        <taxon>Metazoa</taxon>
        <taxon>Chordata</taxon>
        <taxon>Craniata</taxon>
        <taxon>Vertebrata</taxon>
        <taxon>Euteleostomi</taxon>
        <taxon>Actinopterygii</taxon>
        <taxon>Neopterygii</taxon>
        <taxon>Teleostei</taxon>
        <taxon>Ostariophysi</taxon>
        <taxon>Cypriniformes</taxon>
        <taxon>Cyprinidae</taxon>
        <taxon>Labeoninae</taxon>
        <taxon>Labeonini</taxon>
        <taxon>Cirrhinus</taxon>
    </lineage>
</organism>
<comment type="caution">
    <text evidence="1">The sequence shown here is derived from an EMBL/GenBank/DDBJ whole genome shotgun (WGS) entry which is preliminary data.</text>
</comment>
<dbReference type="AlphaFoldDB" id="A0AA88P7R1"/>
<keyword evidence="2" id="KW-1185">Reference proteome</keyword>
<sequence length="80" mass="8818">MIVQIVQGPMLVQAEQEARTEMEQAGLKTHRWVSLLGNHQGRALDHHSRAKEHHGGIDEAAKVEDLQSVAEDNVQAGDLT</sequence>
<dbReference type="Proteomes" id="UP001187343">
    <property type="component" value="Unassembled WGS sequence"/>
</dbReference>
<dbReference type="EMBL" id="JAUYZG010000022">
    <property type="protein sequence ID" value="KAK2873088.1"/>
    <property type="molecule type" value="Genomic_DNA"/>
</dbReference>
<protein>
    <submittedName>
        <fullName evidence="1">Uncharacterized protein</fullName>
    </submittedName>
</protein>
<name>A0AA88P7R1_9TELE</name>
<proteinExistence type="predicted"/>
<accession>A0AA88P7R1</accession>
<evidence type="ECO:0000313" key="2">
    <source>
        <dbReference type="Proteomes" id="UP001187343"/>
    </source>
</evidence>
<reference evidence="1" key="1">
    <citation type="submission" date="2023-08" db="EMBL/GenBank/DDBJ databases">
        <title>Chromosome-level Genome Assembly of mud carp (Cirrhinus molitorella).</title>
        <authorList>
            <person name="Liu H."/>
        </authorList>
    </citation>
    <scope>NUCLEOTIDE SEQUENCE</scope>
    <source>
        <strain evidence="1">Prfri</strain>
        <tissue evidence="1">Muscle</tissue>
    </source>
</reference>